<feature type="domain" description="HTH tetR-type" evidence="5">
    <location>
        <begin position="5"/>
        <end position="65"/>
    </location>
</feature>
<dbReference type="PANTHER" id="PTHR47506:SF3">
    <property type="entry name" value="HTH-TYPE TRANSCRIPTIONAL REGULATOR LMRA"/>
    <property type="match status" value="1"/>
</dbReference>
<dbReference type="Pfam" id="PF00440">
    <property type="entry name" value="TetR_N"/>
    <property type="match status" value="1"/>
</dbReference>
<evidence type="ECO:0000256" key="2">
    <source>
        <dbReference type="ARBA" id="ARBA00023125"/>
    </source>
</evidence>
<dbReference type="PRINTS" id="PR00455">
    <property type="entry name" value="HTHTETR"/>
</dbReference>
<dbReference type="InterPro" id="IPR023772">
    <property type="entry name" value="DNA-bd_HTH_TetR-type_CS"/>
</dbReference>
<evidence type="ECO:0000256" key="4">
    <source>
        <dbReference type="PROSITE-ProRule" id="PRU00335"/>
    </source>
</evidence>
<dbReference type="SUPFAM" id="SSF48498">
    <property type="entry name" value="Tetracyclin repressor-like, C-terminal domain"/>
    <property type="match status" value="1"/>
</dbReference>
<evidence type="ECO:0000313" key="6">
    <source>
        <dbReference type="EMBL" id="MEC1177155.1"/>
    </source>
</evidence>
<keyword evidence="1" id="KW-0805">Transcription regulation</keyword>
<protein>
    <submittedName>
        <fullName evidence="6">TetR/AcrR family transcriptional regulator</fullName>
    </submittedName>
</protein>
<keyword evidence="2 4" id="KW-0238">DNA-binding</keyword>
<evidence type="ECO:0000313" key="7">
    <source>
        <dbReference type="Proteomes" id="UP001344888"/>
    </source>
</evidence>
<dbReference type="EMBL" id="JARSFG010000003">
    <property type="protein sequence ID" value="MEC1177155.1"/>
    <property type="molecule type" value="Genomic_DNA"/>
</dbReference>
<dbReference type="PANTHER" id="PTHR47506">
    <property type="entry name" value="TRANSCRIPTIONAL REGULATORY PROTEIN"/>
    <property type="match status" value="1"/>
</dbReference>
<feature type="DNA-binding region" description="H-T-H motif" evidence="4">
    <location>
        <begin position="28"/>
        <end position="47"/>
    </location>
</feature>
<dbReference type="InterPro" id="IPR036271">
    <property type="entry name" value="Tet_transcr_reg_TetR-rel_C_sf"/>
</dbReference>
<name>A0AAW9NMF9_9BACL</name>
<accession>A0AAW9NMF9</accession>
<dbReference type="AlphaFoldDB" id="A0AAW9NMF9"/>
<proteinExistence type="predicted"/>
<dbReference type="Gene3D" id="1.10.357.10">
    <property type="entry name" value="Tetracycline Repressor, domain 2"/>
    <property type="match status" value="1"/>
</dbReference>
<dbReference type="InterPro" id="IPR009057">
    <property type="entry name" value="Homeodomain-like_sf"/>
</dbReference>
<dbReference type="Pfam" id="PF16925">
    <property type="entry name" value="TetR_C_13"/>
    <property type="match status" value="1"/>
</dbReference>
<reference evidence="6 7" key="1">
    <citation type="submission" date="2023-03" db="EMBL/GenBank/DDBJ databases">
        <title>Bacillus Genome Sequencing.</title>
        <authorList>
            <person name="Dunlap C."/>
        </authorList>
    </citation>
    <scope>NUCLEOTIDE SEQUENCE [LARGE SCALE GENOMIC DNA]</scope>
    <source>
        <strain evidence="6 7">B-59205</strain>
    </source>
</reference>
<dbReference type="InterPro" id="IPR001647">
    <property type="entry name" value="HTH_TetR"/>
</dbReference>
<dbReference type="InterPro" id="IPR011075">
    <property type="entry name" value="TetR_C"/>
</dbReference>
<keyword evidence="3" id="KW-0804">Transcription</keyword>
<dbReference type="RefSeq" id="WP_326121387.1">
    <property type="nucleotide sequence ID" value="NZ_JARSFG010000003.1"/>
</dbReference>
<comment type="caution">
    <text evidence="6">The sequence shown here is derived from an EMBL/GenBank/DDBJ whole genome shotgun (WGS) entry which is preliminary data.</text>
</comment>
<dbReference type="PROSITE" id="PS01081">
    <property type="entry name" value="HTH_TETR_1"/>
    <property type="match status" value="1"/>
</dbReference>
<dbReference type="Proteomes" id="UP001344888">
    <property type="component" value="Unassembled WGS sequence"/>
</dbReference>
<dbReference type="GO" id="GO:0003677">
    <property type="term" value="F:DNA binding"/>
    <property type="evidence" value="ECO:0007669"/>
    <property type="project" value="UniProtKB-UniRule"/>
</dbReference>
<evidence type="ECO:0000256" key="1">
    <source>
        <dbReference type="ARBA" id="ARBA00023015"/>
    </source>
</evidence>
<dbReference type="SUPFAM" id="SSF46689">
    <property type="entry name" value="Homeodomain-like"/>
    <property type="match status" value="1"/>
</dbReference>
<gene>
    <name evidence="6" type="ORF">P9B03_01545</name>
</gene>
<evidence type="ECO:0000259" key="5">
    <source>
        <dbReference type="PROSITE" id="PS50977"/>
    </source>
</evidence>
<sequence length="195" mass="22120">MKKGEITRNNIIRKSASVFNQKGYMTTSMNDIIQETSIQKGGIYRHFHNKNQLMLEAFQYSVEIMQKFLVESTVKHDTAKDKLCAFIDAFMELNEGKPLIGGCPIFNAAIEMDDVDEDTLLPSIREAMEAFIQFITDIVEKGIQTKEIASSRVAYDVAVFIISTLEGGIVLEKLRKDQKIKTVLTMNLKQYIALL</sequence>
<keyword evidence="7" id="KW-1185">Reference proteome</keyword>
<evidence type="ECO:0000256" key="3">
    <source>
        <dbReference type="ARBA" id="ARBA00023163"/>
    </source>
</evidence>
<dbReference type="PROSITE" id="PS50977">
    <property type="entry name" value="HTH_TETR_2"/>
    <property type="match status" value="1"/>
</dbReference>
<organism evidence="6 7">
    <name type="scientific">Metasolibacillus meyeri</name>
    <dbReference type="NCBI Taxonomy" id="1071052"/>
    <lineage>
        <taxon>Bacteria</taxon>
        <taxon>Bacillati</taxon>
        <taxon>Bacillota</taxon>
        <taxon>Bacilli</taxon>
        <taxon>Bacillales</taxon>
        <taxon>Caryophanaceae</taxon>
        <taxon>Metasolibacillus</taxon>
    </lineage>
</organism>